<evidence type="ECO:0000313" key="2">
    <source>
        <dbReference type="Proteomes" id="UP000546200"/>
    </source>
</evidence>
<dbReference type="EC" id="1.14.19.9" evidence="1"/>
<name>A0A7W9EVI7_9SPHN</name>
<dbReference type="RefSeq" id="WP_184059433.1">
    <property type="nucleotide sequence ID" value="NZ_JACIJK010000010.1"/>
</dbReference>
<proteinExistence type="predicted"/>
<gene>
    <name evidence="1" type="ORF">FHS94_003149</name>
</gene>
<sequence>MSASPPIRTVAIVGSGVVAGMAALALTRTLPHARVELVTMPVPAEALADRLPRLWPSAFPLLPSLGLAEADLLARGIAAPLLARRFTGWSRSGGRWMCPEGETVRIPGTGALHQRWLHAGARMAFHDLFPAAALAEAGRFSPDALVSTELAQADVTLALAPDRFGAVIGAGCQRANVVVSEGPLQAALPGPDGGWRAIRLASGRVIEADLFVWAAGKPLPGEEWLDWSGVLPADRLTVTRTDASGLVDEYETVGDGWRARWAHGDTGIGAVAFNAGIGQAKPVSDAAEPLKLTPGAAAYGWTGNLLRLGDGAAQLGALALPGFTLAAHHLLLALELLPARDMEPVLVAEYNRRARLRTEHLRDFVAAHYLAGGRRRGPFWTGLSAVEPPSSLADTLAQFRRRGQLPHRDEDSVPADAWRAVLLGQGIRPAVPDPVVLGTDRNVERQTLMSACRSLAMQAAQFPDGAPAPGISFVRVPKPHTAQD</sequence>
<reference evidence="1 2" key="1">
    <citation type="submission" date="2020-08" db="EMBL/GenBank/DDBJ databases">
        <title>Genomic Encyclopedia of Type Strains, Phase IV (KMG-IV): sequencing the most valuable type-strain genomes for metagenomic binning, comparative biology and taxonomic classification.</title>
        <authorList>
            <person name="Goeker M."/>
        </authorList>
    </citation>
    <scope>NUCLEOTIDE SEQUENCE [LARGE SCALE GENOMIC DNA]</scope>
    <source>
        <strain evidence="1 2">DSM 100044</strain>
    </source>
</reference>
<dbReference type="EMBL" id="JACIJK010000010">
    <property type="protein sequence ID" value="MBB5716286.1"/>
    <property type="molecule type" value="Genomic_DNA"/>
</dbReference>
<dbReference type="GO" id="GO:0004497">
    <property type="term" value="F:monooxygenase activity"/>
    <property type="evidence" value="ECO:0007669"/>
    <property type="project" value="InterPro"/>
</dbReference>
<comment type="caution">
    <text evidence="1">The sequence shown here is derived from an EMBL/GenBank/DDBJ whole genome shotgun (WGS) entry which is preliminary data.</text>
</comment>
<dbReference type="Proteomes" id="UP000546200">
    <property type="component" value="Unassembled WGS sequence"/>
</dbReference>
<protein>
    <submittedName>
        <fullName evidence="1">Tryptophan halogenase</fullName>
        <ecNumber evidence="1">1.14.19.9</ecNumber>
    </submittedName>
</protein>
<accession>A0A7W9EVI7</accession>
<dbReference type="AlphaFoldDB" id="A0A7W9EVI7"/>
<dbReference type="InterPro" id="IPR036188">
    <property type="entry name" value="FAD/NAD-bd_sf"/>
</dbReference>
<organism evidence="1 2">
    <name type="scientific">Sphingomonas aerophila</name>
    <dbReference type="NCBI Taxonomy" id="1344948"/>
    <lineage>
        <taxon>Bacteria</taxon>
        <taxon>Pseudomonadati</taxon>
        <taxon>Pseudomonadota</taxon>
        <taxon>Alphaproteobacteria</taxon>
        <taxon>Sphingomonadales</taxon>
        <taxon>Sphingomonadaceae</taxon>
        <taxon>Sphingomonas</taxon>
    </lineage>
</organism>
<keyword evidence="1" id="KW-0560">Oxidoreductase</keyword>
<keyword evidence="2" id="KW-1185">Reference proteome</keyword>
<dbReference type="InterPro" id="IPR006905">
    <property type="entry name" value="Flavin_halogenase"/>
</dbReference>
<dbReference type="SUPFAM" id="SSF51905">
    <property type="entry name" value="FAD/NAD(P)-binding domain"/>
    <property type="match status" value="1"/>
</dbReference>
<dbReference type="Gene3D" id="3.50.50.60">
    <property type="entry name" value="FAD/NAD(P)-binding domain"/>
    <property type="match status" value="1"/>
</dbReference>
<evidence type="ECO:0000313" key="1">
    <source>
        <dbReference type="EMBL" id="MBB5716286.1"/>
    </source>
</evidence>
<dbReference type="Pfam" id="PF04820">
    <property type="entry name" value="Trp_halogenase"/>
    <property type="match status" value="1"/>
</dbReference>